<organism evidence="1 2">
    <name type="scientific">Methylobacterium iners</name>
    <dbReference type="NCBI Taxonomy" id="418707"/>
    <lineage>
        <taxon>Bacteria</taxon>
        <taxon>Pseudomonadati</taxon>
        <taxon>Pseudomonadota</taxon>
        <taxon>Alphaproteobacteria</taxon>
        <taxon>Hyphomicrobiales</taxon>
        <taxon>Methylobacteriaceae</taxon>
        <taxon>Methylobacterium</taxon>
    </lineage>
</organism>
<dbReference type="Proteomes" id="UP001055125">
    <property type="component" value="Unassembled WGS sequence"/>
</dbReference>
<comment type="caution">
    <text evidence="1">The sequence shown here is derived from an EMBL/GenBank/DDBJ whole genome shotgun (WGS) entry which is preliminary data.</text>
</comment>
<evidence type="ECO:0000313" key="2">
    <source>
        <dbReference type="Proteomes" id="UP001055125"/>
    </source>
</evidence>
<dbReference type="RefSeq" id="WP_238242830.1">
    <property type="nucleotide sequence ID" value="NZ_BPQP01000012.1"/>
</dbReference>
<keyword evidence="2" id="KW-1185">Reference proteome</keyword>
<gene>
    <name evidence="1" type="ORF">OCOJLMKI_0826</name>
</gene>
<name>A0ABQ4RVW1_9HYPH</name>
<reference evidence="1" key="1">
    <citation type="journal article" date="2021" name="Front. Microbiol.">
        <title>Comprehensive Comparative Genomics and Phenotyping of Methylobacterium Species.</title>
        <authorList>
            <person name="Alessa O."/>
            <person name="Ogura Y."/>
            <person name="Fujitani Y."/>
            <person name="Takami H."/>
            <person name="Hayashi T."/>
            <person name="Sahin N."/>
            <person name="Tani A."/>
        </authorList>
    </citation>
    <scope>NUCLEOTIDE SEQUENCE</scope>
    <source>
        <strain evidence="1">DSM 19015</strain>
    </source>
</reference>
<dbReference type="EMBL" id="BPQP01000012">
    <property type="protein sequence ID" value="GJD93630.1"/>
    <property type="molecule type" value="Genomic_DNA"/>
</dbReference>
<proteinExistence type="predicted"/>
<evidence type="ECO:0008006" key="3">
    <source>
        <dbReference type="Google" id="ProtNLM"/>
    </source>
</evidence>
<evidence type="ECO:0000313" key="1">
    <source>
        <dbReference type="EMBL" id="GJD93630.1"/>
    </source>
</evidence>
<reference evidence="1" key="2">
    <citation type="submission" date="2021-08" db="EMBL/GenBank/DDBJ databases">
        <authorList>
            <person name="Tani A."/>
            <person name="Ola A."/>
            <person name="Ogura Y."/>
            <person name="Katsura K."/>
            <person name="Hayashi T."/>
        </authorList>
    </citation>
    <scope>NUCLEOTIDE SEQUENCE</scope>
    <source>
        <strain evidence="1">DSM 19015</strain>
    </source>
</reference>
<sequence length="59" mass="6446">MYRANLIDEQGAVVSAVRILAGDDVEAREKAKALVDGHAVDLWAGLRFIDHFPTPDPSK</sequence>
<accession>A0ABQ4RVW1</accession>
<protein>
    <recommendedName>
        <fullName evidence="3">BON domain-containing protein</fullName>
    </recommendedName>
</protein>